<feature type="region of interest" description="Disordered" evidence="1">
    <location>
        <begin position="1"/>
        <end position="28"/>
    </location>
</feature>
<sequence>MVNDKHTVGRKETKAQRQQTRPRPHQRSAFDSIELTVVLDALHEHGINAVYVNLIEELKTGHTTHMVLFNEPRRIIIVRLVHEKPRTYNLTIGLRRVPYFTGNC</sequence>
<reference evidence="2 3" key="2">
    <citation type="submission" date="2018-11" db="EMBL/GenBank/DDBJ databases">
        <authorList>
            <consortium name="Pathogen Informatics"/>
        </authorList>
    </citation>
    <scope>NUCLEOTIDE SEQUENCE [LARGE SCALE GENOMIC DNA]</scope>
</reference>
<name>A0A183IKP0_9BILA</name>
<dbReference type="EMBL" id="UZAM01008175">
    <property type="protein sequence ID" value="VDP03619.1"/>
    <property type="molecule type" value="Genomic_DNA"/>
</dbReference>
<proteinExistence type="predicted"/>
<evidence type="ECO:0000313" key="3">
    <source>
        <dbReference type="Proteomes" id="UP000270296"/>
    </source>
</evidence>
<reference evidence="4" key="1">
    <citation type="submission" date="2016-06" db="UniProtKB">
        <authorList>
            <consortium name="WormBaseParasite"/>
        </authorList>
    </citation>
    <scope>IDENTIFICATION</scope>
</reference>
<dbReference type="AlphaFoldDB" id="A0A183IKP0"/>
<evidence type="ECO:0000313" key="4">
    <source>
        <dbReference type="WBParaSite" id="SBAD_0000436801-mRNA-1"/>
    </source>
</evidence>
<dbReference type="WBParaSite" id="SBAD_0000436801-mRNA-1">
    <property type="protein sequence ID" value="SBAD_0000436801-mRNA-1"/>
    <property type="gene ID" value="SBAD_0000436801"/>
</dbReference>
<gene>
    <name evidence="2" type="ORF">SBAD_LOCUS4186</name>
</gene>
<accession>A0A183IKP0</accession>
<evidence type="ECO:0000256" key="1">
    <source>
        <dbReference type="SAM" id="MobiDB-lite"/>
    </source>
</evidence>
<evidence type="ECO:0000313" key="2">
    <source>
        <dbReference type="EMBL" id="VDP03619.1"/>
    </source>
</evidence>
<protein>
    <submittedName>
        <fullName evidence="4">DUF4258 domain-containing protein</fullName>
    </submittedName>
</protein>
<organism evidence="4">
    <name type="scientific">Soboliphyme baturini</name>
    <dbReference type="NCBI Taxonomy" id="241478"/>
    <lineage>
        <taxon>Eukaryota</taxon>
        <taxon>Metazoa</taxon>
        <taxon>Ecdysozoa</taxon>
        <taxon>Nematoda</taxon>
        <taxon>Enoplea</taxon>
        <taxon>Dorylaimia</taxon>
        <taxon>Dioctophymatida</taxon>
        <taxon>Dioctophymatoidea</taxon>
        <taxon>Soboliphymatidae</taxon>
        <taxon>Soboliphyme</taxon>
    </lineage>
</organism>
<dbReference type="Proteomes" id="UP000270296">
    <property type="component" value="Unassembled WGS sequence"/>
</dbReference>
<keyword evidence="3" id="KW-1185">Reference proteome</keyword>
<feature type="compositionally biased region" description="Basic and acidic residues" evidence="1">
    <location>
        <begin position="1"/>
        <end position="15"/>
    </location>
</feature>